<dbReference type="Pfam" id="PF01797">
    <property type="entry name" value="Y1_Tnp"/>
    <property type="match status" value="1"/>
</dbReference>
<dbReference type="GO" id="GO:0006313">
    <property type="term" value="P:DNA transposition"/>
    <property type="evidence" value="ECO:0007669"/>
    <property type="project" value="InterPro"/>
</dbReference>
<feature type="domain" description="Transposase IS200-like" evidence="2">
    <location>
        <begin position="9"/>
        <end position="126"/>
    </location>
</feature>
<gene>
    <name evidence="3" type="ORF">CLTEP_17740</name>
</gene>
<feature type="region of interest" description="Disordered" evidence="1">
    <location>
        <begin position="176"/>
        <end position="204"/>
    </location>
</feature>
<dbReference type="NCBIfam" id="NF047646">
    <property type="entry name" value="REP_Tyr_transpos"/>
    <property type="match status" value="1"/>
</dbReference>
<dbReference type="SUPFAM" id="SSF143422">
    <property type="entry name" value="Transposase IS200-like"/>
    <property type="match status" value="1"/>
</dbReference>
<feature type="compositionally biased region" description="Basic residues" evidence="1">
    <location>
        <begin position="182"/>
        <end position="192"/>
    </location>
</feature>
<organism evidence="3 4">
    <name type="scientific">Clostridium tepidiprofundi DSM 19306</name>
    <dbReference type="NCBI Taxonomy" id="1121338"/>
    <lineage>
        <taxon>Bacteria</taxon>
        <taxon>Bacillati</taxon>
        <taxon>Bacillota</taxon>
        <taxon>Clostridia</taxon>
        <taxon>Eubacteriales</taxon>
        <taxon>Clostridiaceae</taxon>
        <taxon>Clostridium</taxon>
    </lineage>
</organism>
<dbReference type="Gene3D" id="3.30.70.1290">
    <property type="entry name" value="Transposase IS200-like"/>
    <property type="match status" value="1"/>
</dbReference>
<dbReference type="InterPro" id="IPR036515">
    <property type="entry name" value="Transposase_17_sf"/>
</dbReference>
<dbReference type="STRING" id="1121338.CLTEP_17740"/>
<feature type="compositionally biased region" description="Polar residues" evidence="1">
    <location>
        <begin position="218"/>
        <end position="230"/>
    </location>
</feature>
<evidence type="ECO:0000259" key="2">
    <source>
        <dbReference type="SMART" id="SM01321"/>
    </source>
</evidence>
<keyword evidence="4" id="KW-1185">Reference proteome</keyword>
<dbReference type="SMART" id="SM01321">
    <property type="entry name" value="Y1_Tnp"/>
    <property type="match status" value="1"/>
</dbReference>
<dbReference type="PATRIC" id="fig|1121338.3.peg.1815"/>
<dbReference type="PANTHER" id="PTHR34322:SF2">
    <property type="entry name" value="TRANSPOSASE IS200-LIKE DOMAIN-CONTAINING PROTEIN"/>
    <property type="match status" value="1"/>
</dbReference>
<accession>A0A151B2Z1</accession>
<dbReference type="GO" id="GO:0003677">
    <property type="term" value="F:DNA binding"/>
    <property type="evidence" value="ECO:0007669"/>
    <property type="project" value="InterPro"/>
</dbReference>
<dbReference type="AlphaFoldDB" id="A0A151B2Z1"/>
<sequence length="244" mass="29324">MVTPKRIWFPGATYHITARGNRKQEIFRDKQDFIVYLAILKDCLEYYKDDKYEIIAYCLMTNHVHILIKTTVREISDFIQRLHSMYARYFNKKYNYVGHLWQDKFYAELIKSNKQMLDTSRYIHLNPAKAKIVKKPEEYKWSSYAMYIGKREEKIISTEMVLSLFEELTYYGQNDNDYGNNKAHKKARKKDHKNNQNNNECMKRERELYRRYVETYFETSSEVQPKNGCTSEEDPKNGCTSEAQ</sequence>
<evidence type="ECO:0000313" key="3">
    <source>
        <dbReference type="EMBL" id="KYH34275.1"/>
    </source>
</evidence>
<evidence type="ECO:0000256" key="1">
    <source>
        <dbReference type="SAM" id="MobiDB-lite"/>
    </source>
</evidence>
<dbReference type="RefSeq" id="WP_066825559.1">
    <property type="nucleotide sequence ID" value="NZ_LTBA01000020.1"/>
</dbReference>
<proteinExistence type="predicted"/>
<reference evidence="3 4" key="1">
    <citation type="submission" date="2016-02" db="EMBL/GenBank/DDBJ databases">
        <title>Genome sequence of Clostridium tepidiprofundi DSM 19306.</title>
        <authorList>
            <person name="Poehlein A."/>
            <person name="Daniel R."/>
        </authorList>
    </citation>
    <scope>NUCLEOTIDE SEQUENCE [LARGE SCALE GENOMIC DNA]</scope>
    <source>
        <strain evidence="3 4">DSM 19306</strain>
    </source>
</reference>
<protein>
    <submittedName>
        <fullName evidence="3">Transposase IS200 like protein</fullName>
    </submittedName>
</protein>
<feature type="region of interest" description="Disordered" evidence="1">
    <location>
        <begin position="218"/>
        <end position="244"/>
    </location>
</feature>
<dbReference type="Proteomes" id="UP000075531">
    <property type="component" value="Unassembled WGS sequence"/>
</dbReference>
<name>A0A151B2Z1_9CLOT</name>
<dbReference type="InterPro" id="IPR002686">
    <property type="entry name" value="Transposase_17"/>
</dbReference>
<dbReference type="GO" id="GO:0004803">
    <property type="term" value="F:transposase activity"/>
    <property type="evidence" value="ECO:0007669"/>
    <property type="project" value="InterPro"/>
</dbReference>
<evidence type="ECO:0000313" key="4">
    <source>
        <dbReference type="Proteomes" id="UP000075531"/>
    </source>
</evidence>
<comment type="caution">
    <text evidence="3">The sequence shown here is derived from an EMBL/GenBank/DDBJ whole genome shotgun (WGS) entry which is preliminary data.</text>
</comment>
<dbReference type="PANTHER" id="PTHR34322">
    <property type="entry name" value="TRANSPOSASE, Y1_TNP DOMAIN-CONTAINING"/>
    <property type="match status" value="1"/>
</dbReference>
<dbReference type="EMBL" id="LTBA01000020">
    <property type="protein sequence ID" value="KYH34275.1"/>
    <property type="molecule type" value="Genomic_DNA"/>
</dbReference>